<dbReference type="Proteomes" id="UP000648801">
    <property type="component" value="Unassembled WGS sequence"/>
</dbReference>
<protein>
    <recommendedName>
        <fullName evidence="4">Cell division protein</fullName>
    </recommendedName>
</protein>
<evidence type="ECO:0000313" key="3">
    <source>
        <dbReference type="Proteomes" id="UP000648801"/>
    </source>
</evidence>
<proteinExistence type="predicted"/>
<accession>A0A916W6J1</accession>
<evidence type="ECO:0000256" key="1">
    <source>
        <dbReference type="SAM" id="MobiDB-lite"/>
    </source>
</evidence>
<dbReference type="SUPFAM" id="SSF55961">
    <property type="entry name" value="Bet v1-like"/>
    <property type="match status" value="1"/>
</dbReference>
<dbReference type="Gene3D" id="3.30.530.20">
    <property type="match status" value="1"/>
</dbReference>
<name>A0A916W6J1_9BACT</name>
<evidence type="ECO:0000313" key="2">
    <source>
        <dbReference type="EMBL" id="GGA71278.1"/>
    </source>
</evidence>
<keyword evidence="3" id="KW-1185">Reference proteome</keyword>
<organism evidence="2 3">
    <name type="scientific">Edaphobacter acidisoli</name>
    <dbReference type="NCBI Taxonomy" id="2040573"/>
    <lineage>
        <taxon>Bacteria</taxon>
        <taxon>Pseudomonadati</taxon>
        <taxon>Acidobacteriota</taxon>
        <taxon>Terriglobia</taxon>
        <taxon>Terriglobales</taxon>
        <taxon>Acidobacteriaceae</taxon>
        <taxon>Edaphobacter</taxon>
    </lineage>
</organism>
<dbReference type="InterPro" id="IPR023393">
    <property type="entry name" value="START-like_dom_sf"/>
</dbReference>
<dbReference type="RefSeq" id="WP_188759453.1">
    <property type="nucleotide sequence ID" value="NZ_BMJB01000001.1"/>
</dbReference>
<dbReference type="CDD" id="cd07820">
    <property type="entry name" value="SRPBCC_3"/>
    <property type="match status" value="1"/>
</dbReference>
<reference evidence="2" key="2">
    <citation type="submission" date="2020-09" db="EMBL/GenBank/DDBJ databases">
        <authorList>
            <person name="Sun Q."/>
            <person name="Zhou Y."/>
        </authorList>
    </citation>
    <scope>NUCLEOTIDE SEQUENCE</scope>
    <source>
        <strain evidence="2">CGMCC 1.15447</strain>
    </source>
</reference>
<reference evidence="2" key="1">
    <citation type="journal article" date="2014" name="Int. J. Syst. Evol. Microbiol.">
        <title>Complete genome sequence of Corynebacterium casei LMG S-19264T (=DSM 44701T), isolated from a smear-ripened cheese.</title>
        <authorList>
            <consortium name="US DOE Joint Genome Institute (JGI-PGF)"/>
            <person name="Walter F."/>
            <person name="Albersmeier A."/>
            <person name="Kalinowski J."/>
            <person name="Ruckert C."/>
        </authorList>
    </citation>
    <scope>NUCLEOTIDE SEQUENCE</scope>
    <source>
        <strain evidence="2">CGMCC 1.15447</strain>
    </source>
</reference>
<evidence type="ECO:0008006" key="4">
    <source>
        <dbReference type="Google" id="ProtNLM"/>
    </source>
</evidence>
<dbReference type="EMBL" id="BMJB01000001">
    <property type="protein sequence ID" value="GGA71278.1"/>
    <property type="molecule type" value="Genomic_DNA"/>
</dbReference>
<feature type="region of interest" description="Disordered" evidence="1">
    <location>
        <begin position="161"/>
        <end position="180"/>
    </location>
</feature>
<gene>
    <name evidence="2" type="ORF">GCM10011507_23660</name>
</gene>
<dbReference type="AlphaFoldDB" id="A0A916W6J1"/>
<comment type="caution">
    <text evidence="2">The sequence shown here is derived from an EMBL/GenBank/DDBJ whole genome shotgun (WGS) entry which is preliminary data.</text>
</comment>
<sequence length="180" mass="20577">MMKTIRLQTRINAPVPRCFKLSLSVDLHLVSARGTHERVASGVKSGLLGLGDSVTWTGRHFGMRFRHTALIDALRPCAYFRDVMVDGMFRSFEHDHHFAVMDDGTRMRDEVRFSAPGPFAWLIEPLLRRYLIKMLRRRNAIIKQVAESAAWRNFLEVKPVSKPPASATKHEWHQGRAVAS</sequence>